<feature type="binding site" evidence="5">
    <location>
        <position position="155"/>
    </location>
    <ligand>
        <name>Fe cation</name>
        <dbReference type="ChEBI" id="CHEBI:24875"/>
        <label>1</label>
    </ligand>
</feature>
<dbReference type="InterPro" id="IPR012347">
    <property type="entry name" value="Ferritin-like"/>
</dbReference>
<dbReference type="OrthoDB" id="186462at2759"/>
<feature type="binding site" evidence="5">
    <location>
        <position position="189"/>
    </location>
    <ligand>
        <name>Fe cation</name>
        <dbReference type="ChEBI" id="CHEBI:24875"/>
        <label>1</label>
    </ligand>
</feature>
<dbReference type="CDD" id="cd01056">
    <property type="entry name" value="Euk_Ferritin"/>
    <property type="match status" value="1"/>
</dbReference>
<comment type="function">
    <text evidence="6">Stores iron in a soluble, non-toxic, readily available form. Important for iron homeostasis. Iron is taken up in the ferrous form and deposited as ferric hydroxides after oxidation.</text>
</comment>
<dbReference type="InterPro" id="IPR008331">
    <property type="entry name" value="Ferritin_DPS_dom"/>
</dbReference>
<dbReference type="OMA" id="ESHIRTW"/>
<dbReference type="PROSITE" id="PS50905">
    <property type="entry name" value="FERRITIN_LIKE"/>
    <property type="match status" value="1"/>
</dbReference>
<dbReference type="GO" id="GO:0006879">
    <property type="term" value="P:intracellular iron ion homeostasis"/>
    <property type="evidence" value="ECO:0007669"/>
    <property type="project" value="UniProtKB-KW"/>
</dbReference>
<feature type="binding site" evidence="5">
    <location>
        <position position="113"/>
    </location>
    <ligand>
        <name>Fe cation</name>
        <dbReference type="ChEBI" id="CHEBI:24875"/>
        <label>1</label>
    </ligand>
</feature>
<keyword evidence="2 6" id="KW-0409">Iron storage</keyword>
<dbReference type="PANTHER" id="PTHR11431">
    <property type="entry name" value="FERRITIN"/>
    <property type="match status" value="1"/>
</dbReference>
<dbReference type="STRING" id="137246.A0A401SIQ4"/>
<feature type="chain" id="PRO_5019511836" description="Ferritin" evidence="7">
    <location>
        <begin position="20"/>
        <end position="227"/>
    </location>
</feature>
<sequence>MGSLWRLLTGGCRFLLVAPRLPGLLPPPGPPCYPLAARAQLQVRRGPQGPRKWGKNRQDYPRECEEGINRQINQELTAFYVYLSMSYYFDREDVALRNFAKFYFEQALEEQKHAKLLMDFQNQRGGRIIFWDIKKPSRDEWGNGLEAMEQALDLEKTVNKSILDLHKVASEHNDLVLCEFLESNYLNEQIEAIRMFGDHITNLKRLGAPENGMGEYLFDKHTLGEGS</sequence>
<dbReference type="AlphaFoldDB" id="A0A401SIQ4"/>
<evidence type="ECO:0000256" key="6">
    <source>
        <dbReference type="RuleBase" id="RU361145"/>
    </source>
</evidence>
<dbReference type="SUPFAM" id="SSF47240">
    <property type="entry name" value="Ferritin-like"/>
    <property type="match status" value="1"/>
</dbReference>
<evidence type="ECO:0000256" key="5">
    <source>
        <dbReference type="PIRSR" id="PIRSR601519-1"/>
    </source>
</evidence>
<dbReference type="Proteomes" id="UP000287033">
    <property type="component" value="Unassembled WGS sequence"/>
</dbReference>
<feature type="binding site" evidence="5">
    <location>
        <position position="110"/>
    </location>
    <ligand>
        <name>Fe cation</name>
        <dbReference type="ChEBI" id="CHEBI:24875"/>
        <label>1</label>
    </ligand>
</feature>
<keyword evidence="10" id="KW-1185">Reference proteome</keyword>
<evidence type="ECO:0000313" key="9">
    <source>
        <dbReference type="EMBL" id="GCC30274.1"/>
    </source>
</evidence>
<dbReference type="GO" id="GO:0008199">
    <property type="term" value="F:ferric iron binding"/>
    <property type="evidence" value="ECO:0007669"/>
    <property type="project" value="InterPro"/>
</dbReference>
<evidence type="ECO:0000256" key="3">
    <source>
        <dbReference type="ARBA" id="ARBA00022723"/>
    </source>
</evidence>
<dbReference type="Gene3D" id="1.20.1260.10">
    <property type="match status" value="1"/>
</dbReference>
<name>A0A401SIQ4_CHIPU</name>
<evidence type="ECO:0000256" key="4">
    <source>
        <dbReference type="ARBA" id="ARBA00023004"/>
    </source>
</evidence>
<evidence type="ECO:0000256" key="7">
    <source>
        <dbReference type="SAM" id="SignalP"/>
    </source>
</evidence>
<organism evidence="9 10">
    <name type="scientific">Chiloscyllium punctatum</name>
    <name type="common">Brownbanded bambooshark</name>
    <name type="synonym">Hemiscyllium punctatum</name>
    <dbReference type="NCBI Taxonomy" id="137246"/>
    <lineage>
        <taxon>Eukaryota</taxon>
        <taxon>Metazoa</taxon>
        <taxon>Chordata</taxon>
        <taxon>Craniata</taxon>
        <taxon>Vertebrata</taxon>
        <taxon>Chondrichthyes</taxon>
        <taxon>Elasmobranchii</taxon>
        <taxon>Galeomorphii</taxon>
        <taxon>Galeoidea</taxon>
        <taxon>Orectolobiformes</taxon>
        <taxon>Hemiscylliidae</taxon>
        <taxon>Chiloscyllium</taxon>
    </lineage>
</organism>
<evidence type="ECO:0000313" key="10">
    <source>
        <dbReference type="Proteomes" id="UP000287033"/>
    </source>
</evidence>
<comment type="similarity">
    <text evidence="1 6">Belongs to the ferritin family.</text>
</comment>
<evidence type="ECO:0000256" key="2">
    <source>
        <dbReference type="ARBA" id="ARBA00022434"/>
    </source>
</evidence>
<gene>
    <name evidence="9" type="ORF">chiPu_0008722</name>
</gene>
<dbReference type="InterPro" id="IPR001519">
    <property type="entry name" value="Ferritin"/>
</dbReference>
<dbReference type="EMBL" id="BEZZ01000293">
    <property type="protein sequence ID" value="GCC30274.1"/>
    <property type="molecule type" value="Genomic_DNA"/>
</dbReference>
<dbReference type="InterPro" id="IPR009078">
    <property type="entry name" value="Ferritin-like_SF"/>
</dbReference>
<dbReference type="GO" id="GO:0005737">
    <property type="term" value="C:cytoplasm"/>
    <property type="evidence" value="ECO:0007669"/>
    <property type="project" value="TreeGrafter"/>
</dbReference>
<feature type="signal peptide" evidence="7">
    <location>
        <begin position="1"/>
        <end position="19"/>
    </location>
</feature>
<dbReference type="InterPro" id="IPR009040">
    <property type="entry name" value="Ferritin-like_diiron"/>
</dbReference>
<proteinExistence type="inferred from homology"/>
<comment type="caution">
    <text evidence="9">The sequence shown here is derived from an EMBL/GenBank/DDBJ whole genome shotgun (WGS) entry which is preliminary data.</text>
</comment>
<dbReference type="PANTHER" id="PTHR11431:SF75">
    <property type="entry name" value="FERRITIN"/>
    <property type="match status" value="1"/>
</dbReference>
<evidence type="ECO:0000256" key="1">
    <source>
        <dbReference type="ARBA" id="ARBA00007513"/>
    </source>
</evidence>
<dbReference type="FunFam" id="1.20.1260.10:FF:000002">
    <property type="entry name" value="Ferritin, mitochondrial"/>
    <property type="match status" value="1"/>
</dbReference>
<accession>A0A401SIQ4</accession>
<protein>
    <recommendedName>
        <fullName evidence="6">Ferritin</fullName>
    </recommendedName>
</protein>
<keyword evidence="4 5" id="KW-0408">Iron</keyword>
<feature type="binding site" evidence="5">
    <location>
        <position position="75"/>
    </location>
    <ligand>
        <name>Fe cation</name>
        <dbReference type="ChEBI" id="CHEBI:24875"/>
        <label>1</label>
    </ligand>
</feature>
<keyword evidence="3 5" id="KW-0479">Metal-binding</keyword>
<keyword evidence="7" id="KW-0732">Signal</keyword>
<dbReference type="GO" id="GO:0008198">
    <property type="term" value="F:ferrous iron binding"/>
    <property type="evidence" value="ECO:0007669"/>
    <property type="project" value="TreeGrafter"/>
</dbReference>
<evidence type="ECO:0000259" key="8">
    <source>
        <dbReference type="PROSITE" id="PS50905"/>
    </source>
</evidence>
<reference evidence="9 10" key="1">
    <citation type="journal article" date="2018" name="Nat. Ecol. Evol.">
        <title>Shark genomes provide insights into elasmobranch evolution and the origin of vertebrates.</title>
        <authorList>
            <person name="Hara Y"/>
            <person name="Yamaguchi K"/>
            <person name="Onimaru K"/>
            <person name="Kadota M"/>
            <person name="Koyanagi M"/>
            <person name="Keeley SD"/>
            <person name="Tatsumi K"/>
            <person name="Tanaka K"/>
            <person name="Motone F"/>
            <person name="Kageyama Y"/>
            <person name="Nozu R"/>
            <person name="Adachi N"/>
            <person name="Nishimura O"/>
            <person name="Nakagawa R"/>
            <person name="Tanegashima C"/>
            <person name="Kiyatake I"/>
            <person name="Matsumoto R"/>
            <person name="Murakumo K"/>
            <person name="Nishida K"/>
            <person name="Terakita A"/>
            <person name="Kuratani S"/>
            <person name="Sato K"/>
            <person name="Hyodo S Kuraku.S."/>
        </authorList>
    </citation>
    <scope>NUCLEOTIDE SEQUENCE [LARGE SCALE GENOMIC DNA]</scope>
</reference>
<dbReference type="GO" id="GO:0006826">
    <property type="term" value="P:iron ion transport"/>
    <property type="evidence" value="ECO:0007669"/>
    <property type="project" value="InterPro"/>
</dbReference>
<feature type="domain" description="Ferritin-like diiron" evidence="8">
    <location>
        <begin position="58"/>
        <end position="207"/>
    </location>
</feature>
<dbReference type="Pfam" id="PF00210">
    <property type="entry name" value="Ferritin"/>
    <property type="match status" value="1"/>
</dbReference>